<keyword evidence="1" id="KW-0808">Transferase</keyword>
<evidence type="ECO:0000313" key="6">
    <source>
        <dbReference type="Proteomes" id="UP001428341"/>
    </source>
</evidence>
<evidence type="ECO:0000256" key="2">
    <source>
        <dbReference type="SAM" id="MobiDB-lite"/>
    </source>
</evidence>
<evidence type="ECO:0000256" key="3">
    <source>
        <dbReference type="SAM" id="Phobius"/>
    </source>
</evidence>
<dbReference type="PANTHER" id="PTHR46635">
    <property type="entry name" value="GLYCOSYL TRANSFERASE FAMILY 1 PROTEIN"/>
    <property type="match status" value="1"/>
</dbReference>
<keyword evidence="3" id="KW-1133">Transmembrane helix</keyword>
<evidence type="ECO:0000256" key="1">
    <source>
        <dbReference type="ARBA" id="ARBA00022676"/>
    </source>
</evidence>
<keyword evidence="3" id="KW-0812">Transmembrane</keyword>
<accession>A0AAP0LUH1</accession>
<protein>
    <recommendedName>
        <fullName evidence="4">Glycosyl transferase family 1 domain-containing protein</fullName>
    </recommendedName>
</protein>
<keyword evidence="1" id="KW-0328">Glycosyltransferase</keyword>
<evidence type="ECO:0000313" key="5">
    <source>
        <dbReference type="EMBL" id="KAK9187243.1"/>
    </source>
</evidence>
<feature type="transmembrane region" description="Helical" evidence="3">
    <location>
        <begin position="99"/>
        <end position="119"/>
    </location>
</feature>
<evidence type="ECO:0000259" key="4">
    <source>
        <dbReference type="Pfam" id="PF00534"/>
    </source>
</evidence>
<keyword evidence="3" id="KW-0472">Membrane</keyword>
<feature type="compositionally biased region" description="Low complexity" evidence="2">
    <location>
        <begin position="15"/>
        <end position="27"/>
    </location>
</feature>
<feature type="region of interest" description="Disordered" evidence="2">
    <location>
        <begin position="1"/>
        <end position="34"/>
    </location>
</feature>
<dbReference type="Pfam" id="PF00534">
    <property type="entry name" value="Glycos_transf_1"/>
    <property type="match status" value="1"/>
</dbReference>
<organism evidence="5 6">
    <name type="scientific">Citrus x changshan-huyou</name>
    <dbReference type="NCBI Taxonomy" id="2935761"/>
    <lineage>
        <taxon>Eukaryota</taxon>
        <taxon>Viridiplantae</taxon>
        <taxon>Streptophyta</taxon>
        <taxon>Embryophyta</taxon>
        <taxon>Tracheophyta</taxon>
        <taxon>Spermatophyta</taxon>
        <taxon>Magnoliopsida</taxon>
        <taxon>eudicotyledons</taxon>
        <taxon>Gunneridae</taxon>
        <taxon>Pentapetalae</taxon>
        <taxon>rosids</taxon>
        <taxon>malvids</taxon>
        <taxon>Sapindales</taxon>
        <taxon>Rutaceae</taxon>
        <taxon>Aurantioideae</taxon>
        <taxon>Citrus</taxon>
    </lineage>
</organism>
<dbReference type="InterPro" id="IPR001296">
    <property type="entry name" value="Glyco_trans_1"/>
</dbReference>
<feature type="domain" description="Glycosyl transferase family 1" evidence="4">
    <location>
        <begin position="409"/>
        <end position="521"/>
    </location>
</feature>
<reference evidence="5 6" key="1">
    <citation type="submission" date="2024-05" db="EMBL/GenBank/DDBJ databases">
        <title>Haplotype-resolved chromosome-level genome assembly of Huyou (Citrus changshanensis).</title>
        <authorList>
            <person name="Miao C."/>
            <person name="Chen W."/>
            <person name="Wu Y."/>
            <person name="Wang L."/>
            <person name="Zhao S."/>
            <person name="Grierson D."/>
            <person name="Xu C."/>
            <person name="Chen K."/>
        </authorList>
    </citation>
    <scope>NUCLEOTIDE SEQUENCE [LARGE SCALE GENOMIC DNA]</scope>
    <source>
        <strain evidence="5">01-14</strain>
        <tissue evidence="5">Leaf</tissue>
    </source>
</reference>
<comment type="caution">
    <text evidence="5">The sequence shown here is derived from an EMBL/GenBank/DDBJ whole genome shotgun (WGS) entry which is preliminary data.</text>
</comment>
<keyword evidence="6" id="KW-1185">Reference proteome</keyword>
<proteinExistence type="predicted"/>
<dbReference type="AlphaFoldDB" id="A0AAP0LUH1"/>
<dbReference type="GO" id="GO:0016757">
    <property type="term" value="F:glycosyltransferase activity"/>
    <property type="evidence" value="ECO:0007669"/>
    <property type="project" value="UniProtKB-KW"/>
</dbReference>
<dbReference type="PANTHER" id="PTHR46635:SF2">
    <property type="entry name" value="GLYCOSYL TRANSFERASE FAMILY 1 DOMAIN-CONTAINING PROTEIN"/>
    <property type="match status" value="1"/>
</dbReference>
<dbReference type="Proteomes" id="UP001428341">
    <property type="component" value="Unassembled WGS sequence"/>
</dbReference>
<dbReference type="EMBL" id="JBCGBO010000007">
    <property type="protein sequence ID" value="KAK9187243.1"/>
    <property type="molecule type" value="Genomic_DNA"/>
</dbReference>
<dbReference type="SUPFAM" id="SSF53756">
    <property type="entry name" value="UDP-Glycosyltransferase/glycogen phosphorylase"/>
    <property type="match status" value="1"/>
</dbReference>
<name>A0AAP0LUH1_9ROSI</name>
<dbReference type="Gene3D" id="3.40.50.2000">
    <property type="entry name" value="Glycogen Phosphorylase B"/>
    <property type="match status" value="1"/>
</dbReference>
<sequence>MGRSSSRTDSDDDNAAAAATTTSGNNDQQQHPHSIRDRFRFKRNPNHIQDKTQTKPSLHRYLLRHRHVNSTPSAANAATSGPRFNRKGFSSLFPFRGAYLLYFMIFLAVFAFAMASMVLQNSIASVFGAERGRPIREELRFGSRLKFVPYQVGFGDGLDGLRSTPRFGVRPPRIGLILGNMAKDSRSLLLITVVKNLQKLGYVFKIYAVQSGNSHSLWEQIAGQISILGQEQYSLIDWSIFDGIIADSLEAKEAISSLMQEPFHSIPLVWIIQEDSLANRLPVYVKRGFQNLLSYWKSVFSRVNVIVFPDYTLPMLYSVLDAGNFFVIPGSPADVWAVEAYSKSHEKYQLRKENGFLKDEIVVVVVGSSFFYNELSWDYAVAMHDVGPLLIKYARRNSVEGSFKFVFLCGNSTDGYNDALQEVASRLGLLEGSVRHYGFNGDVNGVLLMADIVLYGSSQVEQGFPSLIVRAMTFGIPVITPDFPIIKEYVAEGAQVIFFQKDNPEGLSRAFSLVISNGKLSKFARTVASAGRLHAKNMLALDCVTRYARILENVLNFPSDALLPGPISQLQQVSWEWNLFRKEIDLGTGDILNMDEWGTSTSSRNSSVVDLLEEEFTKNITENENRSADQDTISELDWDVLQDIESSEEYERLEMEQLEERMDGTFGSWDDIYRNARKSERFKFEANERDEGELERTGQPVCIYEIYSGSGAWPFLHHGSLYRGLALSSAARRLRSDDVDAVSRLHLLNYTHYRDILCEIGGMFSIANKVDNIHKRPWIGFQSWRAAGRKVSLSISAEKVLEETVQETEGDVMYFWAHLDMDGGFTRNNNDVLTFWSMCDILNGGHCRYIVVNISSMLVTATSMHLMVFALAFATALFWTEGVVVARSIYELRAFFIFQNACRTAFEDAFRQMYGLPSHVEALPPMPEDGGCWSALHGWVMQTPSFLEFIMFSRMFVDSLDALNANSSKVNSCLLSSSELEKKHCYCRVLELLVNVWAYHSGRKMVYLDPLSGSLQEQHPIERRRGFMWMKYFNFTLLNSMDEDLAEAADDGDYRREKWLWPWTGEVHWKGIYEREREERYRQKMDKKRKMKEKMFDRLTKGYRQKTLGG</sequence>
<gene>
    <name evidence="5" type="ORF">WN944_018635</name>
</gene>